<dbReference type="InterPro" id="IPR045851">
    <property type="entry name" value="AMP-bd_C_sf"/>
</dbReference>
<organism evidence="8 9">
    <name type="scientific">Aquatica leii</name>
    <dbReference type="NCBI Taxonomy" id="1421715"/>
    <lineage>
        <taxon>Eukaryota</taxon>
        <taxon>Metazoa</taxon>
        <taxon>Ecdysozoa</taxon>
        <taxon>Arthropoda</taxon>
        <taxon>Hexapoda</taxon>
        <taxon>Insecta</taxon>
        <taxon>Pterygota</taxon>
        <taxon>Neoptera</taxon>
        <taxon>Endopterygota</taxon>
        <taxon>Coleoptera</taxon>
        <taxon>Polyphaga</taxon>
        <taxon>Elateriformia</taxon>
        <taxon>Elateroidea</taxon>
        <taxon>Lampyridae</taxon>
        <taxon>Luciolinae</taxon>
        <taxon>Aquatica</taxon>
    </lineage>
</organism>
<proteinExistence type="inferred from homology"/>
<keyword evidence="5" id="KW-0812">Transmembrane</keyword>
<dbReference type="Proteomes" id="UP001353858">
    <property type="component" value="Unassembled WGS sequence"/>
</dbReference>
<name>A0AAN7PPV2_9COLE</name>
<dbReference type="InterPro" id="IPR000873">
    <property type="entry name" value="AMP-dep_synth/lig_dom"/>
</dbReference>
<dbReference type="PANTHER" id="PTHR24096">
    <property type="entry name" value="LONG-CHAIN-FATTY-ACID--COA LIGASE"/>
    <property type="match status" value="1"/>
</dbReference>
<comment type="similarity">
    <text evidence="2">Belongs to the ATP-dependent AMP-binding enzyme family.</text>
</comment>
<dbReference type="PANTHER" id="PTHR24096:SF149">
    <property type="entry name" value="AMP-BINDING DOMAIN-CONTAINING PROTEIN-RELATED"/>
    <property type="match status" value="1"/>
</dbReference>
<dbReference type="Pfam" id="PF13193">
    <property type="entry name" value="AMP-binding_C"/>
    <property type="match status" value="1"/>
</dbReference>
<keyword evidence="3" id="KW-0436">Ligase</keyword>
<evidence type="ECO:0000313" key="8">
    <source>
        <dbReference type="EMBL" id="KAK4872797.1"/>
    </source>
</evidence>
<dbReference type="GO" id="GO:0005777">
    <property type="term" value="C:peroxisome"/>
    <property type="evidence" value="ECO:0007669"/>
    <property type="project" value="UniProtKB-SubCell"/>
</dbReference>
<evidence type="ECO:0000256" key="3">
    <source>
        <dbReference type="ARBA" id="ARBA00022598"/>
    </source>
</evidence>
<reference evidence="9" key="1">
    <citation type="submission" date="2023-01" db="EMBL/GenBank/DDBJ databases">
        <title>Key to firefly adult light organ development and bioluminescence: homeobox transcription factors regulate luciferase expression and transportation to peroxisome.</title>
        <authorList>
            <person name="Fu X."/>
        </authorList>
    </citation>
    <scope>NUCLEOTIDE SEQUENCE [LARGE SCALE GENOMIC DNA]</scope>
</reference>
<evidence type="ECO:0000313" key="9">
    <source>
        <dbReference type="Proteomes" id="UP001353858"/>
    </source>
</evidence>
<dbReference type="InterPro" id="IPR020845">
    <property type="entry name" value="AMP-binding_CS"/>
</dbReference>
<evidence type="ECO:0000256" key="4">
    <source>
        <dbReference type="ARBA" id="ARBA00023140"/>
    </source>
</evidence>
<evidence type="ECO:0000256" key="2">
    <source>
        <dbReference type="ARBA" id="ARBA00006432"/>
    </source>
</evidence>
<dbReference type="EMBL" id="JARPUR010000007">
    <property type="protein sequence ID" value="KAK4872797.1"/>
    <property type="molecule type" value="Genomic_DNA"/>
</dbReference>
<evidence type="ECO:0000259" key="7">
    <source>
        <dbReference type="Pfam" id="PF13193"/>
    </source>
</evidence>
<evidence type="ECO:0008006" key="10">
    <source>
        <dbReference type="Google" id="ProtNLM"/>
    </source>
</evidence>
<dbReference type="GO" id="GO:0016405">
    <property type="term" value="F:CoA-ligase activity"/>
    <property type="evidence" value="ECO:0007669"/>
    <property type="project" value="TreeGrafter"/>
</dbReference>
<dbReference type="PROSITE" id="PS00455">
    <property type="entry name" value="AMP_BINDING"/>
    <property type="match status" value="1"/>
</dbReference>
<evidence type="ECO:0000256" key="5">
    <source>
        <dbReference type="SAM" id="Phobius"/>
    </source>
</evidence>
<sequence length="561" mass="62411">MSPSKEQCNKFDENEDYIVKGPYSGYVPEPKGMGYAFYQTMSRNRNLTAQIDGITGVKDTYGNLLERCIQTAKEMINRGIQPKDIISICSINHLNSCVPLIAALFIGAIPACLDPMLSQHDIVHLLKQVAPKMIFTSPESVTLIESALEEVLLDSQIIVFGASNTHLEFTRFIAYKDGDFAPIELQNNKETAIIFFSSGTTGMPKGIELSHRGLLGQGNILISQGMCLHTCLLFASFYWISATVLLTCTLLSGGSRLVLPRFEPNRFWNALCQFKVSCTFLAPSQAIAAYKHGRPENLSLTNLTDMMIGGGPLSGHHLQEIRELFPGTNCCIVYGQTECSGIVLNFDRNDRNHMMMMYLKPGSTGFMCTDFACKVSGTKSENKKLGVVWQVVDVESRELLGPNKSGELCFKSDFLMNGYYSVDSVDAWDSDGWLRSGDVGYYDEDHCFFIVDRIKEMLKFQSFHIPPSVIEAVLLTHPKVASAVVVGVPNDEDGDHPVGVILLKTNDGSVNETDFIKYVEERMDDRYRLRGGVKFLDKIPLTATGKVRRNYLRNLVIAGEI</sequence>
<keyword evidence="5" id="KW-0472">Membrane</keyword>
<protein>
    <recommendedName>
        <fullName evidence="10">Luciferin 4-monooxygenase</fullName>
    </recommendedName>
</protein>
<dbReference type="Gene3D" id="3.40.50.12780">
    <property type="entry name" value="N-terminal domain of ligase-like"/>
    <property type="match status" value="1"/>
</dbReference>
<dbReference type="InterPro" id="IPR025110">
    <property type="entry name" value="AMP-bd_C"/>
</dbReference>
<dbReference type="SUPFAM" id="SSF56801">
    <property type="entry name" value="Acetyl-CoA synthetase-like"/>
    <property type="match status" value="1"/>
</dbReference>
<comment type="subcellular location">
    <subcellularLocation>
        <location evidence="1">Peroxisome</location>
    </subcellularLocation>
</comment>
<feature type="domain" description="AMP-binding enzyme C-terminal" evidence="7">
    <location>
        <begin position="470"/>
        <end position="546"/>
    </location>
</feature>
<feature type="domain" description="AMP-dependent synthetase/ligase" evidence="6">
    <location>
        <begin position="40"/>
        <end position="420"/>
    </location>
</feature>
<dbReference type="Pfam" id="PF00501">
    <property type="entry name" value="AMP-binding"/>
    <property type="match status" value="1"/>
</dbReference>
<evidence type="ECO:0000256" key="1">
    <source>
        <dbReference type="ARBA" id="ARBA00004275"/>
    </source>
</evidence>
<keyword evidence="9" id="KW-1185">Reference proteome</keyword>
<dbReference type="InterPro" id="IPR042099">
    <property type="entry name" value="ANL_N_sf"/>
</dbReference>
<gene>
    <name evidence="8" type="ORF">RN001_014826</name>
</gene>
<keyword evidence="5" id="KW-1133">Transmembrane helix</keyword>
<comment type="caution">
    <text evidence="8">The sequence shown here is derived from an EMBL/GenBank/DDBJ whole genome shotgun (WGS) entry which is preliminary data.</text>
</comment>
<accession>A0AAN7PPV2</accession>
<dbReference type="AlphaFoldDB" id="A0AAN7PPV2"/>
<keyword evidence="4" id="KW-0576">Peroxisome</keyword>
<dbReference type="Gene3D" id="3.30.300.30">
    <property type="match status" value="1"/>
</dbReference>
<evidence type="ECO:0000259" key="6">
    <source>
        <dbReference type="Pfam" id="PF00501"/>
    </source>
</evidence>
<feature type="transmembrane region" description="Helical" evidence="5">
    <location>
        <begin position="237"/>
        <end position="259"/>
    </location>
</feature>